<dbReference type="InterPro" id="IPR036397">
    <property type="entry name" value="RNaseH_sf"/>
</dbReference>
<proteinExistence type="predicted"/>
<dbReference type="PANTHER" id="PTHR37984">
    <property type="entry name" value="PROTEIN CBG26694"/>
    <property type="match status" value="1"/>
</dbReference>
<dbReference type="OMA" id="HENPRSY"/>
<gene>
    <name evidence="2" type="ORF">LOTGIDRAFT_167020</name>
</gene>
<dbReference type="AlphaFoldDB" id="V3ZQ93"/>
<sequence length="230" mass="26790">MKTMNGEIAAVDSIQNFSRRKHSADHRHDENKYKPRDSDSSDYSYEDTLFINTVDTNSNLFVGSLNSDDKWHVDVNLENTGPFRIQDFAKEWGIKCTTSSPRFLQSNDMSGRYVQTLKRMLKKADREGKDIHIALLEYRNSPVVGMFYSPAQLQMSRTLRTKLPTTNQLLEPKVVNPYNELHDRQHRQKHYFDRGSREAESLKAGDVVRIRNYKTWEPGVISRKSVYPRS</sequence>
<feature type="compositionally biased region" description="Basic and acidic residues" evidence="1">
    <location>
        <begin position="26"/>
        <end position="39"/>
    </location>
</feature>
<dbReference type="Gene3D" id="3.30.420.10">
    <property type="entry name" value="Ribonuclease H-like superfamily/Ribonuclease H"/>
    <property type="match status" value="1"/>
</dbReference>
<dbReference type="InterPro" id="IPR012337">
    <property type="entry name" value="RNaseH-like_sf"/>
</dbReference>
<dbReference type="GO" id="GO:0003676">
    <property type="term" value="F:nucleic acid binding"/>
    <property type="evidence" value="ECO:0007669"/>
    <property type="project" value="InterPro"/>
</dbReference>
<dbReference type="PANTHER" id="PTHR37984:SF5">
    <property type="entry name" value="PROTEIN NYNRIN-LIKE"/>
    <property type="match status" value="1"/>
</dbReference>
<dbReference type="EMBL" id="KB203049">
    <property type="protein sequence ID" value="ESO86502.1"/>
    <property type="molecule type" value="Genomic_DNA"/>
</dbReference>
<dbReference type="GeneID" id="20240508"/>
<dbReference type="Proteomes" id="UP000030746">
    <property type="component" value="Unassembled WGS sequence"/>
</dbReference>
<dbReference type="InterPro" id="IPR050951">
    <property type="entry name" value="Retrovirus_Pol_polyprotein"/>
</dbReference>
<dbReference type="SUPFAM" id="SSF53098">
    <property type="entry name" value="Ribonuclease H-like"/>
    <property type="match status" value="1"/>
</dbReference>
<dbReference type="RefSeq" id="XP_009062739.1">
    <property type="nucleotide sequence ID" value="XM_009064491.1"/>
</dbReference>
<organism evidence="2 3">
    <name type="scientific">Lottia gigantea</name>
    <name type="common">Giant owl limpet</name>
    <dbReference type="NCBI Taxonomy" id="225164"/>
    <lineage>
        <taxon>Eukaryota</taxon>
        <taxon>Metazoa</taxon>
        <taxon>Spiralia</taxon>
        <taxon>Lophotrochozoa</taxon>
        <taxon>Mollusca</taxon>
        <taxon>Gastropoda</taxon>
        <taxon>Patellogastropoda</taxon>
        <taxon>Lottioidea</taxon>
        <taxon>Lottiidae</taxon>
        <taxon>Lottia</taxon>
    </lineage>
</organism>
<keyword evidence="3" id="KW-1185">Reference proteome</keyword>
<name>V3ZQ93_LOTGI</name>
<dbReference type="CTD" id="20240508"/>
<evidence type="ECO:0000256" key="1">
    <source>
        <dbReference type="SAM" id="MobiDB-lite"/>
    </source>
</evidence>
<protein>
    <submittedName>
        <fullName evidence="2">Uncharacterized protein</fullName>
    </submittedName>
</protein>
<dbReference type="STRING" id="225164.V3ZQ93"/>
<reference evidence="2 3" key="1">
    <citation type="journal article" date="2013" name="Nature">
        <title>Insights into bilaterian evolution from three spiralian genomes.</title>
        <authorList>
            <person name="Simakov O."/>
            <person name="Marletaz F."/>
            <person name="Cho S.J."/>
            <person name="Edsinger-Gonzales E."/>
            <person name="Havlak P."/>
            <person name="Hellsten U."/>
            <person name="Kuo D.H."/>
            <person name="Larsson T."/>
            <person name="Lv J."/>
            <person name="Arendt D."/>
            <person name="Savage R."/>
            <person name="Osoegawa K."/>
            <person name="de Jong P."/>
            <person name="Grimwood J."/>
            <person name="Chapman J.A."/>
            <person name="Shapiro H."/>
            <person name="Aerts A."/>
            <person name="Otillar R.P."/>
            <person name="Terry A.Y."/>
            <person name="Boore J.L."/>
            <person name="Grigoriev I.V."/>
            <person name="Lindberg D.R."/>
            <person name="Seaver E.C."/>
            <person name="Weisblat D.A."/>
            <person name="Putnam N.H."/>
            <person name="Rokhsar D.S."/>
        </authorList>
    </citation>
    <scope>NUCLEOTIDE SEQUENCE [LARGE SCALE GENOMIC DNA]</scope>
</reference>
<accession>V3ZQ93</accession>
<dbReference type="OrthoDB" id="444601at2759"/>
<evidence type="ECO:0000313" key="2">
    <source>
        <dbReference type="EMBL" id="ESO86502.1"/>
    </source>
</evidence>
<dbReference type="KEGG" id="lgi:LOTGIDRAFT_167020"/>
<feature type="region of interest" description="Disordered" evidence="1">
    <location>
        <begin position="1"/>
        <end position="42"/>
    </location>
</feature>
<evidence type="ECO:0000313" key="3">
    <source>
        <dbReference type="Proteomes" id="UP000030746"/>
    </source>
</evidence>
<dbReference type="HOGENOM" id="CLU_1205969_0_0_1"/>